<feature type="transmembrane region" description="Helical" evidence="8">
    <location>
        <begin position="868"/>
        <end position="886"/>
    </location>
</feature>
<dbReference type="AlphaFoldDB" id="A0A023AZQ4"/>
<name>A0A023AZQ4_GRENI</name>
<evidence type="ECO:0000313" key="10">
    <source>
        <dbReference type="EMBL" id="EZG43790.1"/>
    </source>
</evidence>
<evidence type="ECO:0000256" key="3">
    <source>
        <dbReference type="ARBA" id="ARBA00022692"/>
    </source>
</evidence>
<evidence type="ECO:0000259" key="9">
    <source>
        <dbReference type="PROSITE" id="PS50893"/>
    </source>
</evidence>
<dbReference type="PANTHER" id="PTHR48041">
    <property type="entry name" value="ABC TRANSPORTER G FAMILY MEMBER 28"/>
    <property type="match status" value="1"/>
</dbReference>
<dbReference type="Proteomes" id="UP000019763">
    <property type="component" value="Unassembled WGS sequence"/>
</dbReference>
<dbReference type="Gene3D" id="3.40.50.300">
    <property type="entry name" value="P-loop containing nucleotide triphosphate hydrolases"/>
    <property type="match status" value="1"/>
</dbReference>
<dbReference type="InterPro" id="IPR003593">
    <property type="entry name" value="AAA+_ATPase"/>
</dbReference>
<feature type="transmembrane region" description="Helical" evidence="8">
    <location>
        <begin position="927"/>
        <end position="945"/>
    </location>
</feature>
<dbReference type="eggNOG" id="KOG0061">
    <property type="taxonomic scope" value="Eukaryota"/>
</dbReference>
<feature type="transmembrane region" description="Helical" evidence="8">
    <location>
        <begin position="965"/>
        <end position="993"/>
    </location>
</feature>
<dbReference type="PROSITE" id="PS00211">
    <property type="entry name" value="ABC_TRANSPORTER_1"/>
    <property type="match status" value="1"/>
</dbReference>
<keyword evidence="11" id="KW-1185">Reference proteome</keyword>
<accession>A0A023AZQ4</accession>
<dbReference type="RefSeq" id="XP_011134600.1">
    <property type="nucleotide sequence ID" value="XM_011136298.1"/>
</dbReference>
<sequence>MADETDILAIGSPPATSPSSQTITLWAENIHYKVVDKTIIDNVTVRCRSGDLTVMLGPSGSGKTTLLNVLAGRLRTFDEGSAGINNKVITDSISKYLINYVMATDRLNEFLTVYETLLQTAQLKLPHKSYEECQVVVEKLLVELRLVECRDTLIGGVWRKGISKGQMKRVCIAQELIGDPLALILDEPTTGLDSSLSYELIQILSNVAKERDIIVLCTLHQPNQRMFDVFDQLIIMAEGRVLYQGPAKAAFGYFVSQGAITDPDAQFDSVPDILLEVACNIQRDDGGNNDEEGMRHGCHASCRSLKWQVKTWTRRYHHAGATQNERYEELPGMDKIQTITDAQSWTAQYRIVFMKYLKTNCRNPLTIMIILLTNIVQAILLGCLFFQMESDVKTVTTRPFNEWSIFQTPMLYYLDNGLTNDTAHKVDPLRDMMVGGIDGQGTSMVFDIMANPDMVQWLFDFIKCFRSNIPYDTSGYPRWNFVDPDDSTTTSTPIISTTSSSSSSSKVGFLDIGLDQCWNWENAYEDTTFGGWSLEQGVTAGTAILQIIDSVMANDAAKDWPDFQADRENLLPFWYSVQTKMAPYGNTGLCCAGDPFGFAAMGGVVCSNVLGDYPQPTFPGHMYWPENAGQKVIQFLQQKPVLDTVAMVVSRVHSDVEALAAKRRLQQDNYGGKFGGDKYHEFGGERYHEFGGDKYHEFGGDKYHEFGGDKYHEFGEASLRETGSRIGDAMKAVARSAPKRALGSGLGGMVTDLVDLIIGNPGSPLYQVMVAFAGIIDRLSAKNCGTVYCEYLRELWSTGEKTLNDLSSTILTVLNLCGTIFFLCANLGFSSYDVLLQFPKDRAIFNRERANGMYRTSSFLMGKMAAEMPFHILPGITWSVIYFFMVGLDSSGWRVPQYIGVAALISFTAYSMGYCVSSVVLRLETSIVFSPLVLVVMLVLAGFFMRDSEFPAWVNWAKYLSIYRWAYFAVTLINFPPHGTFGAIPNSLALILAGVTDTVLYHSCLYMLCISLVCRIACYFGLKYLHTTQGIEA</sequence>
<dbReference type="SMART" id="SM00382">
    <property type="entry name" value="AAA"/>
    <property type="match status" value="1"/>
</dbReference>
<dbReference type="GO" id="GO:0005524">
    <property type="term" value="F:ATP binding"/>
    <property type="evidence" value="ECO:0007669"/>
    <property type="project" value="UniProtKB-KW"/>
</dbReference>
<dbReference type="GO" id="GO:0016020">
    <property type="term" value="C:membrane"/>
    <property type="evidence" value="ECO:0007669"/>
    <property type="project" value="UniProtKB-SubCell"/>
</dbReference>
<keyword evidence="6 8" id="KW-1133">Transmembrane helix</keyword>
<dbReference type="InterPro" id="IPR013525">
    <property type="entry name" value="ABC2_TM"/>
</dbReference>
<evidence type="ECO:0000313" key="11">
    <source>
        <dbReference type="Proteomes" id="UP000019763"/>
    </source>
</evidence>
<dbReference type="PROSITE" id="PS50893">
    <property type="entry name" value="ABC_TRANSPORTER_2"/>
    <property type="match status" value="1"/>
</dbReference>
<evidence type="ECO:0000256" key="4">
    <source>
        <dbReference type="ARBA" id="ARBA00022741"/>
    </source>
</evidence>
<evidence type="ECO:0000256" key="8">
    <source>
        <dbReference type="SAM" id="Phobius"/>
    </source>
</evidence>
<feature type="transmembrane region" description="Helical" evidence="8">
    <location>
        <begin position="810"/>
        <end position="829"/>
    </location>
</feature>
<evidence type="ECO:0000256" key="6">
    <source>
        <dbReference type="ARBA" id="ARBA00022989"/>
    </source>
</evidence>
<keyword evidence="4" id="KW-0547">Nucleotide-binding</keyword>
<dbReference type="InterPro" id="IPR003439">
    <property type="entry name" value="ABC_transporter-like_ATP-bd"/>
</dbReference>
<dbReference type="Pfam" id="PF01061">
    <property type="entry name" value="ABC2_membrane"/>
    <property type="match status" value="1"/>
</dbReference>
<evidence type="ECO:0000256" key="7">
    <source>
        <dbReference type="ARBA" id="ARBA00023136"/>
    </source>
</evidence>
<keyword evidence="5" id="KW-0067">ATP-binding</keyword>
<dbReference type="InterPro" id="IPR017871">
    <property type="entry name" value="ABC_transporter-like_CS"/>
</dbReference>
<evidence type="ECO:0000256" key="2">
    <source>
        <dbReference type="ARBA" id="ARBA00022448"/>
    </source>
</evidence>
<dbReference type="OrthoDB" id="184675at2759"/>
<evidence type="ECO:0000256" key="1">
    <source>
        <dbReference type="ARBA" id="ARBA00004141"/>
    </source>
</evidence>
<keyword evidence="2" id="KW-0813">Transport</keyword>
<keyword evidence="3 8" id="KW-0812">Transmembrane</keyword>
<gene>
    <name evidence="10" type="ORF">GNI_158590</name>
</gene>
<proteinExistence type="predicted"/>
<comment type="subcellular location">
    <subcellularLocation>
        <location evidence="1">Membrane</location>
        <topology evidence="1">Multi-pass membrane protein</topology>
    </subcellularLocation>
</comment>
<evidence type="ECO:0000256" key="5">
    <source>
        <dbReference type="ARBA" id="ARBA00022840"/>
    </source>
</evidence>
<reference evidence="10" key="1">
    <citation type="submission" date="2013-12" db="EMBL/GenBank/DDBJ databases">
        <authorList>
            <person name="Omoto C.K."/>
            <person name="Sibley D."/>
            <person name="Venepally P."/>
            <person name="Hadjithomas M."/>
            <person name="Karamycheva S."/>
            <person name="Brunk B."/>
            <person name="Roos D."/>
            <person name="Caler E."/>
            <person name="Lorenzi H."/>
        </authorList>
    </citation>
    <scope>NUCLEOTIDE SEQUENCE</scope>
</reference>
<feature type="transmembrane region" description="Helical" evidence="8">
    <location>
        <begin position="898"/>
        <end position="921"/>
    </location>
</feature>
<dbReference type="GeneID" id="22915519"/>
<dbReference type="EMBL" id="AFNH02001180">
    <property type="protein sequence ID" value="EZG43790.1"/>
    <property type="molecule type" value="Genomic_DNA"/>
</dbReference>
<dbReference type="InterPro" id="IPR050352">
    <property type="entry name" value="ABCG_transporters"/>
</dbReference>
<dbReference type="VEuPathDB" id="CryptoDB:GNI_158590"/>
<feature type="domain" description="ABC transporter" evidence="9">
    <location>
        <begin position="25"/>
        <end position="263"/>
    </location>
</feature>
<organism evidence="10 11">
    <name type="scientific">Gregarina niphandrodes</name>
    <name type="common">Septate eugregarine</name>
    <dbReference type="NCBI Taxonomy" id="110365"/>
    <lineage>
        <taxon>Eukaryota</taxon>
        <taxon>Sar</taxon>
        <taxon>Alveolata</taxon>
        <taxon>Apicomplexa</taxon>
        <taxon>Conoidasida</taxon>
        <taxon>Gregarinasina</taxon>
        <taxon>Eugregarinorida</taxon>
        <taxon>Gregarinidae</taxon>
        <taxon>Gregarina</taxon>
    </lineage>
</organism>
<comment type="caution">
    <text evidence="10">The sequence shown here is derived from an EMBL/GenBank/DDBJ whole genome shotgun (WGS) entry which is preliminary data.</text>
</comment>
<protein>
    <submittedName>
        <fullName evidence="10">ABC transporter</fullName>
    </submittedName>
</protein>
<dbReference type="InterPro" id="IPR027417">
    <property type="entry name" value="P-loop_NTPase"/>
</dbReference>
<dbReference type="PANTHER" id="PTHR48041:SF139">
    <property type="entry name" value="PROTEIN SCARLET"/>
    <property type="match status" value="1"/>
</dbReference>
<keyword evidence="7 8" id="KW-0472">Membrane</keyword>
<dbReference type="Pfam" id="PF00005">
    <property type="entry name" value="ABC_tran"/>
    <property type="match status" value="1"/>
</dbReference>
<feature type="transmembrane region" description="Helical" evidence="8">
    <location>
        <begin position="999"/>
        <end position="1022"/>
    </location>
</feature>
<dbReference type="GO" id="GO:0140359">
    <property type="term" value="F:ABC-type transporter activity"/>
    <property type="evidence" value="ECO:0007669"/>
    <property type="project" value="InterPro"/>
</dbReference>
<dbReference type="SUPFAM" id="SSF52540">
    <property type="entry name" value="P-loop containing nucleoside triphosphate hydrolases"/>
    <property type="match status" value="1"/>
</dbReference>
<dbReference type="GO" id="GO:0016887">
    <property type="term" value="F:ATP hydrolysis activity"/>
    <property type="evidence" value="ECO:0007669"/>
    <property type="project" value="InterPro"/>
</dbReference>
<feature type="transmembrane region" description="Helical" evidence="8">
    <location>
        <begin position="365"/>
        <end position="386"/>
    </location>
</feature>